<comment type="caution">
    <text evidence="8">The sequence shown here is derived from an EMBL/GenBank/DDBJ whole genome shotgun (WGS) entry which is preliminary data.</text>
</comment>
<evidence type="ECO:0000256" key="5">
    <source>
        <dbReference type="ARBA" id="ARBA00022967"/>
    </source>
</evidence>
<dbReference type="Pfam" id="PF00005">
    <property type="entry name" value="ABC_tran"/>
    <property type="match status" value="1"/>
</dbReference>
<dbReference type="Gene3D" id="3.40.50.300">
    <property type="entry name" value="P-loop containing nucleotide triphosphate hydrolases"/>
    <property type="match status" value="1"/>
</dbReference>
<feature type="domain" description="ABC transporter" evidence="7">
    <location>
        <begin position="4"/>
        <end position="238"/>
    </location>
</feature>
<dbReference type="GO" id="GO:0005524">
    <property type="term" value="F:ATP binding"/>
    <property type="evidence" value="ECO:0007669"/>
    <property type="project" value="UniProtKB-KW"/>
</dbReference>
<dbReference type="InterPro" id="IPR027417">
    <property type="entry name" value="P-loop_NTPase"/>
</dbReference>
<keyword evidence="2" id="KW-0472">Membrane</keyword>
<keyword evidence="5" id="KW-1278">Translocase</keyword>
<dbReference type="InterPro" id="IPR003593">
    <property type="entry name" value="AAA+_ATPase"/>
</dbReference>
<dbReference type="SUPFAM" id="SSF52540">
    <property type="entry name" value="P-loop containing nucleoside triphosphate hydrolases"/>
    <property type="match status" value="1"/>
</dbReference>
<reference evidence="9" key="1">
    <citation type="journal article" date="2019" name="Int. J. Syst. Evol. Microbiol.">
        <title>The Global Catalogue of Microorganisms (GCM) 10K type strain sequencing project: providing services to taxonomists for standard genome sequencing and annotation.</title>
        <authorList>
            <consortium name="The Broad Institute Genomics Platform"/>
            <consortium name="The Broad Institute Genome Sequencing Center for Infectious Disease"/>
            <person name="Wu L."/>
            <person name="Ma J."/>
        </authorList>
    </citation>
    <scope>NUCLEOTIDE SEQUENCE [LARGE SCALE GENOMIC DNA]</scope>
    <source>
        <strain evidence="9">JCM 16673</strain>
    </source>
</reference>
<dbReference type="PROSITE" id="PS00211">
    <property type="entry name" value="ABC_TRANSPORTER_1"/>
    <property type="match status" value="1"/>
</dbReference>
<proteinExistence type="predicted"/>
<comment type="function">
    <text evidence="6">Part of the ABC transporter complex HmuTUV involved in hemin import. Responsible for energy coupling to the transport system.</text>
</comment>
<dbReference type="InterPro" id="IPR003439">
    <property type="entry name" value="ABC_transporter-like_ATP-bd"/>
</dbReference>
<sequence length="252" mass="26791">MIRLNTSDLGITAGRRALISHLDWQIAAGEFWCVLGRNGVGKTSLMQTLAGLLKPASGAIAIDGVGLTRIAASALAQLRGLMPQQVVDAFSVSVLETVLIGRTPYRTGRGWDTDADIAAARNALDSVDLSSRADSDILQLSGGERQRVALATLLVQAPAIMLLDEPTAHQDVAHQLAMLRLVRQLSADHAVVMNCHDINLAARFATHVLVLGADRHWSGPVATVLTPDVLESAFGCQFSVLEADGLRSFVAQ</sequence>
<organism evidence="8 9">
    <name type="scientific">Actimicrobium antarcticum</name>
    <dbReference type="NCBI Taxonomy" id="1051899"/>
    <lineage>
        <taxon>Bacteria</taxon>
        <taxon>Pseudomonadati</taxon>
        <taxon>Pseudomonadota</taxon>
        <taxon>Betaproteobacteria</taxon>
        <taxon>Burkholderiales</taxon>
        <taxon>Oxalobacteraceae</taxon>
        <taxon>Actimicrobium</taxon>
    </lineage>
</organism>
<gene>
    <name evidence="8" type="ORF">GCM10022212_36510</name>
</gene>
<accession>A0ABP7U0C2</accession>
<evidence type="ECO:0000256" key="2">
    <source>
        <dbReference type="ARBA" id="ARBA00022475"/>
    </source>
</evidence>
<evidence type="ECO:0000256" key="1">
    <source>
        <dbReference type="ARBA" id="ARBA00022448"/>
    </source>
</evidence>
<evidence type="ECO:0000256" key="6">
    <source>
        <dbReference type="ARBA" id="ARBA00037066"/>
    </source>
</evidence>
<dbReference type="PROSITE" id="PS50893">
    <property type="entry name" value="ABC_TRANSPORTER_2"/>
    <property type="match status" value="1"/>
</dbReference>
<dbReference type="PANTHER" id="PTHR42794:SF1">
    <property type="entry name" value="HEMIN IMPORT ATP-BINDING PROTEIN HMUV"/>
    <property type="match status" value="1"/>
</dbReference>
<evidence type="ECO:0000259" key="7">
    <source>
        <dbReference type="PROSITE" id="PS50893"/>
    </source>
</evidence>
<evidence type="ECO:0000256" key="4">
    <source>
        <dbReference type="ARBA" id="ARBA00022840"/>
    </source>
</evidence>
<evidence type="ECO:0000313" key="9">
    <source>
        <dbReference type="Proteomes" id="UP001501353"/>
    </source>
</evidence>
<name>A0ABP7U0C2_9BURK</name>
<keyword evidence="4 8" id="KW-0067">ATP-binding</keyword>
<dbReference type="CDD" id="cd03214">
    <property type="entry name" value="ABC_Iron-Siderophores_B12_Hemin"/>
    <property type="match status" value="1"/>
</dbReference>
<dbReference type="Proteomes" id="UP001501353">
    <property type="component" value="Unassembled WGS sequence"/>
</dbReference>
<evidence type="ECO:0000313" key="8">
    <source>
        <dbReference type="EMBL" id="GAA4033974.1"/>
    </source>
</evidence>
<keyword evidence="9" id="KW-1185">Reference proteome</keyword>
<dbReference type="SMART" id="SM00382">
    <property type="entry name" value="AAA"/>
    <property type="match status" value="1"/>
</dbReference>
<evidence type="ECO:0000256" key="3">
    <source>
        <dbReference type="ARBA" id="ARBA00022741"/>
    </source>
</evidence>
<dbReference type="InterPro" id="IPR017871">
    <property type="entry name" value="ABC_transporter-like_CS"/>
</dbReference>
<keyword evidence="3" id="KW-0547">Nucleotide-binding</keyword>
<keyword evidence="1" id="KW-0813">Transport</keyword>
<dbReference type="EMBL" id="BAAAZE010000016">
    <property type="protein sequence ID" value="GAA4033974.1"/>
    <property type="molecule type" value="Genomic_DNA"/>
</dbReference>
<dbReference type="RefSeq" id="WP_344765603.1">
    <property type="nucleotide sequence ID" value="NZ_BAAAZE010000016.1"/>
</dbReference>
<keyword evidence="2" id="KW-1003">Cell membrane</keyword>
<dbReference type="PANTHER" id="PTHR42794">
    <property type="entry name" value="HEMIN IMPORT ATP-BINDING PROTEIN HMUV"/>
    <property type="match status" value="1"/>
</dbReference>
<protein>
    <submittedName>
        <fullName evidence="8">ABC transporter ATP-binding protein</fullName>
    </submittedName>
</protein>